<reference evidence="2" key="2">
    <citation type="submission" date="2022-01" db="EMBL/GenBank/DDBJ databases">
        <authorList>
            <person name="Yamashiro T."/>
            <person name="Shiraishi A."/>
            <person name="Satake H."/>
            <person name="Nakayama K."/>
        </authorList>
    </citation>
    <scope>NUCLEOTIDE SEQUENCE</scope>
</reference>
<evidence type="ECO:0000256" key="1">
    <source>
        <dbReference type="SAM" id="MobiDB-lite"/>
    </source>
</evidence>
<protein>
    <submittedName>
        <fullName evidence="2">Uncharacterized protein</fullName>
    </submittedName>
</protein>
<name>A0ABQ5BQQ9_9ASTR</name>
<evidence type="ECO:0000313" key="3">
    <source>
        <dbReference type="Proteomes" id="UP001151760"/>
    </source>
</evidence>
<sequence length="280" mass="30765">MELNLSTKTLMRTRKGVGIFHQKTSAKDSTAERRCRKTEPNSCRRQPRTMLILSKAPDVSFWAELVANCLYRHPKPFPTLIHNNSHDKTPYGASNTIRSLNSHFSGLWCSWYPTDDSRETPSWKTNNQGLICGISLNASSRKCPGPAPNLLTSGPISSGLVPNPAPVLPYDPLPSVVQDPVIPTSPSVSMSIDLDAPSGSHTSSPLDHHSSSVHQGVAGEQYAEVPPFDCTLIKLKHCECVRLQNQPLKLHHLGKSDARTPTNPLNVKNISGKWSYSRSS</sequence>
<organism evidence="2 3">
    <name type="scientific">Tanacetum coccineum</name>
    <dbReference type="NCBI Taxonomy" id="301880"/>
    <lineage>
        <taxon>Eukaryota</taxon>
        <taxon>Viridiplantae</taxon>
        <taxon>Streptophyta</taxon>
        <taxon>Embryophyta</taxon>
        <taxon>Tracheophyta</taxon>
        <taxon>Spermatophyta</taxon>
        <taxon>Magnoliopsida</taxon>
        <taxon>eudicotyledons</taxon>
        <taxon>Gunneridae</taxon>
        <taxon>Pentapetalae</taxon>
        <taxon>asterids</taxon>
        <taxon>campanulids</taxon>
        <taxon>Asterales</taxon>
        <taxon>Asteraceae</taxon>
        <taxon>Asteroideae</taxon>
        <taxon>Anthemideae</taxon>
        <taxon>Anthemidinae</taxon>
        <taxon>Tanacetum</taxon>
    </lineage>
</organism>
<dbReference type="EMBL" id="BQNB010013536">
    <property type="protein sequence ID" value="GJT17185.1"/>
    <property type="molecule type" value="Genomic_DNA"/>
</dbReference>
<feature type="region of interest" description="Disordered" evidence="1">
    <location>
        <begin position="192"/>
        <end position="214"/>
    </location>
</feature>
<dbReference type="Proteomes" id="UP001151760">
    <property type="component" value="Unassembled WGS sequence"/>
</dbReference>
<keyword evidence="3" id="KW-1185">Reference proteome</keyword>
<accession>A0ABQ5BQQ9</accession>
<proteinExistence type="predicted"/>
<reference evidence="2" key="1">
    <citation type="journal article" date="2022" name="Int. J. Mol. Sci.">
        <title>Draft Genome of Tanacetum Coccineum: Genomic Comparison of Closely Related Tanacetum-Family Plants.</title>
        <authorList>
            <person name="Yamashiro T."/>
            <person name="Shiraishi A."/>
            <person name="Nakayama K."/>
            <person name="Satake H."/>
        </authorList>
    </citation>
    <scope>NUCLEOTIDE SEQUENCE</scope>
</reference>
<comment type="caution">
    <text evidence="2">The sequence shown here is derived from an EMBL/GenBank/DDBJ whole genome shotgun (WGS) entry which is preliminary data.</text>
</comment>
<gene>
    <name evidence="2" type="ORF">Tco_0875891</name>
</gene>
<evidence type="ECO:0000313" key="2">
    <source>
        <dbReference type="EMBL" id="GJT17185.1"/>
    </source>
</evidence>